<accession>A0AAV1EGQ9</accession>
<evidence type="ECO:0000313" key="6">
    <source>
        <dbReference type="EMBL" id="CAI9118878.1"/>
    </source>
</evidence>
<reference evidence="6" key="1">
    <citation type="submission" date="2023-03" db="EMBL/GenBank/DDBJ databases">
        <authorList>
            <person name="Julca I."/>
        </authorList>
    </citation>
    <scope>NUCLEOTIDE SEQUENCE</scope>
</reference>
<keyword evidence="7" id="KW-1185">Reference proteome</keyword>
<evidence type="ECO:0000256" key="2">
    <source>
        <dbReference type="ARBA" id="ARBA00011245"/>
    </source>
</evidence>
<organism evidence="6 7">
    <name type="scientific">Oldenlandia corymbosa var. corymbosa</name>
    <dbReference type="NCBI Taxonomy" id="529605"/>
    <lineage>
        <taxon>Eukaryota</taxon>
        <taxon>Viridiplantae</taxon>
        <taxon>Streptophyta</taxon>
        <taxon>Embryophyta</taxon>
        <taxon>Tracheophyta</taxon>
        <taxon>Spermatophyta</taxon>
        <taxon>Magnoliopsida</taxon>
        <taxon>eudicotyledons</taxon>
        <taxon>Gunneridae</taxon>
        <taxon>Pentapetalae</taxon>
        <taxon>asterids</taxon>
        <taxon>lamiids</taxon>
        <taxon>Gentianales</taxon>
        <taxon>Rubiaceae</taxon>
        <taxon>Rubioideae</taxon>
        <taxon>Spermacoceae</taxon>
        <taxon>Hedyotis-Oldenlandia complex</taxon>
        <taxon>Oldenlandia</taxon>
    </lineage>
</organism>
<keyword evidence="3" id="KW-0017">Alkaloid metabolism</keyword>
<evidence type="ECO:0000313" key="7">
    <source>
        <dbReference type="Proteomes" id="UP001161247"/>
    </source>
</evidence>
<sequence>MECRIDIVSRELIKPSSPTPLEKKELKLSLLDQLQAPIFVPVLFFYQKQPPSSNDFHEDQTKTTLHLKKSFAESLTKFYPLAGKLNPEHHCVDCDDSGALFVEAKVDVSLSEAVQSDEMLGQYLPFEPFIKDEIEDVRVKPLLAVQITRFGCGSNAIGVCISHKVADLMSFMTFMNSWAALNRGEITRLVVSNFDVGRHVFPPVDHDVSFPLQPPNKGKGMVYKRFVFDKEKLKELKELAISSSAAKSPTRIEVVTAFLWKHFINVARAKIQGPATTMLFRISHLVNVRSKMSSLLASSPDENVFPFGNLAIGVPASFTFFRGENQEKKDYYGDLVRLTGDAIKRVNEDYILNSAIPSFKATKGTVEVVQKPAIIEKDWIFTSWCRFPFYEVDFGWGKPVSVVPGNLNGILVILTSTRNEEGIEAWIAMLEDEFALLPAEFLSLAATHLFHA</sequence>
<gene>
    <name evidence="6" type="ORF">OLC1_LOCUS24652</name>
</gene>
<evidence type="ECO:0000256" key="5">
    <source>
        <dbReference type="ARBA" id="ARBA00023315"/>
    </source>
</evidence>
<keyword evidence="4" id="KW-0808">Transferase</keyword>
<dbReference type="PANTHER" id="PTHR31623">
    <property type="entry name" value="F21J9.9"/>
    <property type="match status" value="1"/>
</dbReference>
<protein>
    <submittedName>
        <fullName evidence="6">OLC1v1020505C1</fullName>
    </submittedName>
</protein>
<dbReference type="GO" id="GO:0016746">
    <property type="term" value="F:acyltransferase activity"/>
    <property type="evidence" value="ECO:0007669"/>
    <property type="project" value="UniProtKB-KW"/>
</dbReference>
<evidence type="ECO:0000256" key="3">
    <source>
        <dbReference type="ARBA" id="ARBA00022589"/>
    </source>
</evidence>
<comment type="similarity">
    <text evidence="1">Belongs to the plant acyltransferase family.</text>
</comment>
<dbReference type="AlphaFoldDB" id="A0AAV1EGQ9"/>
<dbReference type="InterPro" id="IPR023213">
    <property type="entry name" value="CAT-like_dom_sf"/>
</dbReference>
<dbReference type="PANTHER" id="PTHR31623:SF110">
    <property type="entry name" value="VINORINE SYNTHASE-LIKE"/>
    <property type="match status" value="1"/>
</dbReference>
<dbReference type="Pfam" id="PF02458">
    <property type="entry name" value="Transferase"/>
    <property type="match status" value="1"/>
</dbReference>
<dbReference type="Proteomes" id="UP001161247">
    <property type="component" value="Chromosome 9"/>
</dbReference>
<comment type="subunit">
    <text evidence="2">Monomer.</text>
</comment>
<dbReference type="Gene3D" id="3.30.559.10">
    <property type="entry name" value="Chloramphenicol acetyltransferase-like domain"/>
    <property type="match status" value="2"/>
</dbReference>
<proteinExistence type="inferred from homology"/>
<keyword evidence="5" id="KW-0012">Acyltransferase</keyword>
<dbReference type="EMBL" id="OX459126">
    <property type="protein sequence ID" value="CAI9118878.1"/>
    <property type="molecule type" value="Genomic_DNA"/>
</dbReference>
<name>A0AAV1EGQ9_OLDCO</name>
<evidence type="ECO:0000256" key="4">
    <source>
        <dbReference type="ARBA" id="ARBA00022679"/>
    </source>
</evidence>
<evidence type="ECO:0000256" key="1">
    <source>
        <dbReference type="ARBA" id="ARBA00009861"/>
    </source>
</evidence>
<dbReference type="GO" id="GO:0009820">
    <property type="term" value="P:alkaloid metabolic process"/>
    <property type="evidence" value="ECO:0007669"/>
    <property type="project" value="UniProtKB-KW"/>
</dbReference>